<feature type="transmembrane region" description="Helical" evidence="1">
    <location>
        <begin position="79"/>
        <end position="99"/>
    </location>
</feature>
<organism evidence="2 3">
    <name type="scientific">Candidatus Wallbacteria bacterium HGW-Wallbacteria-1</name>
    <dbReference type="NCBI Taxonomy" id="2013854"/>
    <lineage>
        <taxon>Bacteria</taxon>
        <taxon>Candidatus Walliibacteriota</taxon>
    </lineage>
</organism>
<feature type="transmembrane region" description="Helical" evidence="1">
    <location>
        <begin position="253"/>
        <end position="275"/>
    </location>
</feature>
<accession>A0A2N1PNG0</accession>
<sequence length="439" mass="48235">MINPEMVGSADSLFVRASLLTLTGALTASFLAWIIAGNNKTETAAAPSFEIRHLLAPAGAWILTGIIISQPICYPESPIFVPMQIPGLFILVMALRDLWSTLLNRIGAPRPAGSESWNRGLTNPLTPASLWLTAILCWYYLPFWNSEVVPAWFTSITESGRFKITENLIILTTLLMVPILPLLLEGFSSNGRKAVTRFWNLLKPFCTAIGFSAISLFTLQGLVLHCFHHDILGFPIYRYPEIASVMGPILKGYAMSCRAAWFPVIIWGFWIILGIHRGAELVCGMTSVAAALRQFILTIARWLINSTVELMKGCLNGIYEFINGGFRLAAEVTKALVWFGSAISKTLRAAAFTLCRALATAACRIASAACQIAETAKRAILSLGEIIFSCFRTLGRMMKQISEKGISGLISAIYFETVNRLFNAFTRILGTDKVEGAKH</sequence>
<dbReference type="Proteomes" id="UP000233256">
    <property type="component" value="Unassembled WGS sequence"/>
</dbReference>
<feature type="transmembrane region" description="Helical" evidence="1">
    <location>
        <begin position="54"/>
        <end position="73"/>
    </location>
</feature>
<gene>
    <name evidence="2" type="ORF">CVV64_12135</name>
</gene>
<feature type="transmembrane region" description="Helical" evidence="1">
    <location>
        <begin position="168"/>
        <end position="184"/>
    </location>
</feature>
<evidence type="ECO:0000313" key="2">
    <source>
        <dbReference type="EMBL" id="PKK89893.1"/>
    </source>
</evidence>
<reference evidence="2 3" key="1">
    <citation type="journal article" date="2017" name="ISME J.">
        <title>Potential for microbial H2 and metal transformations associated with novel bacteria and archaea in deep terrestrial subsurface sediments.</title>
        <authorList>
            <person name="Hernsdorf A.W."/>
            <person name="Amano Y."/>
            <person name="Miyakawa K."/>
            <person name="Ise K."/>
            <person name="Suzuki Y."/>
            <person name="Anantharaman K."/>
            <person name="Probst A."/>
            <person name="Burstein D."/>
            <person name="Thomas B.C."/>
            <person name="Banfield J.F."/>
        </authorList>
    </citation>
    <scope>NUCLEOTIDE SEQUENCE [LARGE SCALE GENOMIC DNA]</scope>
    <source>
        <strain evidence="2">HGW-Wallbacteria-1</strain>
    </source>
</reference>
<evidence type="ECO:0000313" key="3">
    <source>
        <dbReference type="Proteomes" id="UP000233256"/>
    </source>
</evidence>
<protein>
    <submittedName>
        <fullName evidence="2">Uncharacterized protein</fullName>
    </submittedName>
</protein>
<comment type="caution">
    <text evidence="2">The sequence shown here is derived from an EMBL/GenBank/DDBJ whole genome shotgun (WGS) entry which is preliminary data.</text>
</comment>
<feature type="transmembrane region" description="Helical" evidence="1">
    <location>
        <begin position="13"/>
        <end position="34"/>
    </location>
</feature>
<name>A0A2N1PNG0_9BACT</name>
<keyword evidence="1" id="KW-1133">Transmembrane helix</keyword>
<dbReference type="AlphaFoldDB" id="A0A2N1PNG0"/>
<keyword evidence="1" id="KW-0812">Transmembrane</keyword>
<dbReference type="EMBL" id="PGXC01000010">
    <property type="protein sequence ID" value="PKK89893.1"/>
    <property type="molecule type" value="Genomic_DNA"/>
</dbReference>
<proteinExistence type="predicted"/>
<feature type="transmembrane region" description="Helical" evidence="1">
    <location>
        <begin position="120"/>
        <end position="141"/>
    </location>
</feature>
<evidence type="ECO:0000256" key="1">
    <source>
        <dbReference type="SAM" id="Phobius"/>
    </source>
</evidence>
<feature type="transmembrane region" description="Helical" evidence="1">
    <location>
        <begin position="205"/>
        <end position="224"/>
    </location>
</feature>
<keyword evidence="1" id="KW-0472">Membrane</keyword>